<proteinExistence type="predicted"/>
<name>A0ACB6S1E8_9PLEO</name>
<dbReference type="Proteomes" id="UP000799754">
    <property type="component" value="Unassembled WGS sequence"/>
</dbReference>
<keyword evidence="2" id="KW-1185">Reference proteome</keyword>
<dbReference type="EMBL" id="MU006715">
    <property type="protein sequence ID" value="KAF2627859.1"/>
    <property type="molecule type" value="Genomic_DNA"/>
</dbReference>
<reference evidence="1" key="1">
    <citation type="journal article" date="2020" name="Stud. Mycol.">
        <title>101 Dothideomycetes genomes: a test case for predicting lifestyles and emergence of pathogens.</title>
        <authorList>
            <person name="Haridas S."/>
            <person name="Albert R."/>
            <person name="Binder M."/>
            <person name="Bloem J."/>
            <person name="Labutti K."/>
            <person name="Salamov A."/>
            <person name="Andreopoulos B."/>
            <person name="Baker S."/>
            <person name="Barry K."/>
            <person name="Bills G."/>
            <person name="Bluhm B."/>
            <person name="Cannon C."/>
            <person name="Castanera R."/>
            <person name="Culley D."/>
            <person name="Daum C."/>
            <person name="Ezra D."/>
            <person name="Gonzalez J."/>
            <person name="Henrissat B."/>
            <person name="Kuo A."/>
            <person name="Liang C."/>
            <person name="Lipzen A."/>
            <person name="Lutzoni F."/>
            <person name="Magnuson J."/>
            <person name="Mondo S."/>
            <person name="Nolan M."/>
            <person name="Ohm R."/>
            <person name="Pangilinan J."/>
            <person name="Park H.-J."/>
            <person name="Ramirez L."/>
            <person name="Alfaro M."/>
            <person name="Sun H."/>
            <person name="Tritt A."/>
            <person name="Yoshinaga Y."/>
            <person name="Zwiers L.-H."/>
            <person name="Turgeon B."/>
            <person name="Goodwin S."/>
            <person name="Spatafora J."/>
            <person name="Crous P."/>
            <person name="Grigoriev I."/>
        </authorList>
    </citation>
    <scope>NUCLEOTIDE SEQUENCE</scope>
    <source>
        <strain evidence="1">CBS 525.71</strain>
    </source>
</reference>
<accession>A0ACB6S1E8</accession>
<gene>
    <name evidence="1" type="ORF">BU25DRAFT_458258</name>
</gene>
<organism evidence="1 2">
    <name type="scientific">Macroventuria anomochaeta</name>
    <dbReference type="NCBI Taxonomy" id="301207"/>
    <lineage>
        <taxon>Eukaryota</taxon>
        <taxon>Fungi</taxon>
        <taxon>Dikarya</taxon>
        <taxon>Ascomycota</taxon>
        <taxon>Pezizomycotina</taxon>
        <taxon>Dothideomycetes</taxon>
        <taxon>Pleosporomycetidae</taxon>
        <taxon>Pleosporales</taxon>
        <taxon>Pleosporineae</taxon>
        <taxon>Didymellaceae</taxon>
        <taxon>Macroventuria</taxon>
    </lineage>
</organism>
<evidence type="ECO:0000313" key="2">
    <source>
        <dbReference type="Proteomes" id="UP000799754"/>
    </source>
</evidence>
<sequence length="101" mass="11480">MQGRYPLLKTVEGLRDLLNRPPTVPLTITHTHTEDTDEYNGSRARTGGSANEVNEPAALYRDEYRELARKTGSEPEYRTYLYDDVVHRLGRGPLWTAQSSS</sequence>
<comment type="caution">
    <text evidence="1">The sequence shown here is derived from an EMBL/GenBank/DDBJ whole genome shotgun (WGS) entry which is preliminary data.</text>
</comment>
<evidence type="ECO:0000313" key="1">
    <source>
        <dbReference type="EMBL" id="KAF2627859.1"/>
    </source>
</evidence>
<protein>
    <submittedName>
        <fullName evidence="1">Uncharacterized protein</fullName>
    </submittedName>
</protein>